<feature type="non-terminal residue" evidence="1">
    <location>
        <position position="1"/>
    </location>
</feature>
<reference evidence="1" key="1">
    <citation type="submission" date="2023-10" db="EMBL/GenBank/DDBJ databases">
        <title>Genome assembly of Pristionchus species.</title>
        <authorList>
            <person name="Yoshida K."/>
            <person name="Sommer R.J."/>
        </authorList>
    </citation>
    <scope>NUCLEOTIDE SEQUENCE</scope>
    <source>
        <strain evidence="1">RS0144</strain>
    </source>
</reference>
<name>A0AAV5UF34_9BILA</name>
<dbReference type="AlphaFoldDB" id="A0AAV5UF34"/>
<dbReference type="Proteomes" id="UP001432027">
    <property type="component" value="Unassembled WGS sequence"/>
</dbReference>
<feature type="non-terminal residue" evidence="1">
    <location>
        <position position="105"/>
    </location>
</feature>
<keyword evidence="2" id="KW-1185">Reference proteome</keyword>
<comment type="caution">
    <text evidence="1">The sequence shown here is derived from an EMBL/GenBank/DDBJ whole genome shotgun (WGS) entry which is preliminary data.</text>
</comment>
<evidence type="ECO:0000313" key="1">
    <source>
        <dbReference type="EMBL" id="GMT05482.1"/>
    </source>
</evidence>
<sequence>PLALHDTAVQLIIEAGKLYLSYGKGESFGTVVDIVHMLSAYQCLSYSIYLFARLHRHVPNRNSVAPNLTNTQSANTVSISEKPPCVKKLSIPMERLEERRNSSRS</sequence>
<organism evidence="1 2">
    <name type="scientific">Pristionchus entomophagus</name>
    <dbReference type="NCBI Taxonomy" id="358040"/>
    <lineage>
        <taxon>Eukaryota</taxon>
        <taxon>Metazoa</taxon>
        <taxon>Ecdysozoa</taxon>
        <taxon>Nematoda</taxon>
        <taxon>Chromadorea</taxon>
        <taxon>Rhabditida</taxon>
        <taxon>Rhabditina</taxon>
        <taxon>Diplogasteromorpha</taxon>
        <taxon>Diplogasteroidea</taxon>
        <taxon>Neodiplogasteridae</taxon>
        <taxon>Pristionchus</taxon>
    </lineage>
</organism>
<accession>A0AAV5UF34</accession>
<proteinExistence type="predicted"/>
<protein>
    <submittedName>
        <fullName evidence="1">Uncharacterized protein</fullName>
    </submittedName>
</protein>
<dbReference type="EMBL" id="BTSX01000006">
    <property type="protein sequence ID" value="GMT05482.1"/>
    <property type="molecule type" value="Genomic_DNA"/>
</dbReference>
<evidence type="ECO:0000313" key="2">
    <source>
        <dbReference type="Proteomes" id="UP001432027"/>
    </source>
</evidence>
<gene>
    <name evidence="1" type="ORF">PENTCL1PPCAC_27656</name>
</gene>